<protein>
    <submittedName>
        <fullName evidence="10">Endopeptidase</fullName>
        <ecNumber evidence="10">3.4.24.-</ecNumber>
    </submittedName>
</protein>
<dbReference type="InterPro" id="IPR008753">
    <property type="entry name" value="Peptidase_M13_N"/>
</dbReference>
<dbReference type="Pfam" id="PF01431">
    <property type="entry name" value="Peptidase_M13"/>
    <property type="match status" value="1"/>
</dbReference>
<dbReference type="GO" id="GO:0016787">
    <property type="term" value="F:hydrolase activity"/>
    <property type="evidence" value="ECO:0007669"/>
    <property type="project" value="UniProtKB-KW"/>
</dbReference>
<dbReference type="RefSeq" id="WP_309955611.1">
    <property type="nucleotide sequence ID" value="NZ_JAVDUJ010000001.1"/>
</dbReference>
<dbReference type="Proteomes" id="UP001266099">
    <property type="component" value="Unassembled WGS sequence"/>
</dbReference>
<dbReference type="SUPFAM" id="SSF55486">
    <property type="entry name" value="Metalloproteases ('zincins'), catalytic domain"/>
    <property type="match status" value="1"/>
</dbReference>
<dbReference type="EMBL" id="JAVDUJ010000001">
    <property type="protein sequence ID" value="MDR6939156.1"/>
    <property type="molecule type" value="Genomic_DNA"/>
</dbReference>
<dbReference type="InterPro" id="IPR024079">
    <property type="entry name" value="MetalloPept_cat_dom_sf"/>
</dbReference>
<evidence type="ECO:0000256" key="3">
    <source>
        <dbReference type="ARBA" id="ARBA00022670"/>
    </source>
</evidence>
<dbReference type="PANTHER" id="PTHR11733">
    <property type="entry name" value="ZINC METALLOPROTEASE FAMILY M13 NEPRILYSIN-RELATED"/>
    <property type="match status" value="1"/>
</dbReference>
<keyword evidence="4" id="KW-0479">Metal-binding</keyword>
<gene>
    <name evidence="10" type="ORF">J2S36_000699</name>
</gene>
<keyword evidence="5 10" id="KW-0378">Hydrolase</keyword>
<organism evidence="10 11">
    <name type="scientific">Arcanobacterium hippocoleae</name>
    <dbReference type="NCBI Taxonomy" id="149017"/>
    <lineage>
        <taxon>Bacteria</taxon>
        <taxon>Bacillati</taxon>
        <taxon>Actinomycetota</taxon>
        <taxon>Actinomycetes</taxon>
        <taxon>Actinomycetales</taxon>
        <taxon>Actinomycetaceae</taxon>
        <taxon>Arcanobacterium</taxon>
    </lineage>
</organism>
<dbReference type="PROSITE" id="PS51885">
    <property type="entry name" value="NEPRILYSIN"/>
    <property type="match status" value="1"/>
</dbReference>
<evidence type="ECO:0000256" key="4">
    <source>
        <dbReference type="ARBA" id="ARBA00022723"/>
    </source>
</evidence>
<keyword evidence="7" id="KW-0482">Metalloprotease</keyword>
<keyword evidence="11" id="KW-1185">Reference proteome</keyword>
<evidence type="ECO:0000256" key="5">
    <source>
        <dbReference type="ARBA" id="ARBA00022801"/>
    </source>
</evidence>
<sequence length="685" mass="76429">MTKIDVTTEKVLSQLDSTVRPQDDLFRHVNGKWFAQTEIPADQVGTGSFQELRNGSEARVREIIEELTAAAAAKDEDGKVVETEADTDQLSAEQQKIADLYISFMSEAEINAQGVLPLAGELAEIQAAQSHEQLAVILGKMLMTGVDAPFGLDIDANRNNPEEYITWISQSGLGLPDEAFYREASYAQIRQAYQEFIPTLYSLACEVDSEEATKAAARIFDFETKLASTHYDVVKLRNAEATNTVLSFADFIASAPGFDWLPCFEALGLSAENAPQLLVYTADQLTKFATLWAETSITDLQYYMVWHTILARSPYLSEPIVQARFNFYGRILSGQEEMRDRWKRGVALVDTVMGEAIGKEYVRRHFPPAYKQQMQQLVADLLSAYEISIKSLDWMTEETKVKALEKLASFVTKIGYPEKWKDYAALSVKQNDLLGNIRNAAMFGWERELEKLGKPIDRSEWHMYPQTVNAYYNPVANEIVFPAAILQPPFFDPQADAAWNYGGIGAVIGHEIGHGFDDQGSKYDGTGRLNNWWTDSDRAEFEKRTAALVGQYDAYKPAQLPADSPHHVQGALTLGENIGDLGGLSIALKAYDIAMKREGYLDGAKGAPEISGLSGLQRVILSYAHIWQGKYRDETAIQLLAVDPHSPVEFRCNGVVKNVDAFAAEFDVKEGDALYLAPEERVRIW</sequence>
<proteinExistence type="inferred from homology"/>
<dbReference type="InterPro" id="IPR018497">
    <property type="entry name" value="Peptidase_M13_C"/>
</dbReference>
<comment type="caution">
    <text evidence="10">The sequence shown here is derived from an EMBL/GenBank/DDBJ whole genome shotgun (WGS) entry which is preliminary data.</text>
</comment>
<evidence type="ECO:0000256" key="2">
    <source>
        <dbReference type="ARBA" id="ARBA00007357"/>
    </source>
</evidence>
<keyword evidence="6" id="KW-0862">Zinc</keyword>
<evidence type="ECO:0000256" key="6">
    <source>
        <dbReference type="ARBA" id="ARBA00022833"/>
    </source>
</evidence>
<evidence type="ECO:0000256" key="1">
    <source>
        <dbReference type="ARBA" id="ARBA00001947"/>
    </source>
</evidence>
<evidence type="ECO:0000256" key="7">
    <source>
        <dbReference type="ARBA" id="ARBA00023049"/>
    </source>
</evidence>
<evidence type="ECO:0000313" key="10">
    <source>
        <dbReference type="EMBL" id="MDR6939156.1"/>
    </source>
</evidence>
<dbReference type="Gene3D" id="3.40.390.10">
    <property type="entry name" value="Collagenase (Catalytic Domain)"/>
    <property type="match status" value="1"/>
</dbReference>
<dbReference type="PANTHER" id="PTHR11733:SF167">
    <property type="entry name" value="FI17812P1-RELATED"/>
    <property type="match status" value="1"/>
</dbReference>
<dbReference type="InterPro" id="IPR042089">
    <property type="entry name" value="Peptidase_M13_dom_2"/>
</dbReference>
<name>A0ABU1T1A8_9ACTO</name>
<evidence type="ECO:0000259" key="8">
    <source>
        <dbReference type="Pfam" id="PF01431"/>
    </source>
</evidence>
<dbReference type="EC" id="3.4.24.-" evidence="10"/>
<evidence type="ECO:0000259" key="9">
    <source>
        <dbReference type="Pfam" id="PF05649"/>
    </source>
</evidence>
<dbReference type="Pfam" id="PF05649">
    <property type="entry name" value="Peptidase_M13_N"/>
    <property type="match status" value="1"/>
</dbReference>
<dbReference type="InterPro" id="IPR000718">
    <property type="entry name" value="Peptidase_M13"/>
</dbReference>
<feature type="domain" description="Peptidase M13 N-terminal" evidence="9">
    <location>
        <begin position="21"/>
        <end position="417"/>
    </location>
</feature>
<accession>A0ABU1T1A8</accession>
<dbReference type="Gene3D" id="1.10.1380.10">
    <property type="entry name" value="Neutral endopeptidase , domain2"/>
    <property type="match status" value="1"/>
</dbReference>
<feature type="domain" description="Peptidase M13 C-terminal" evidence="8">
    <location>
        <begin position="469"/>
        <end position="682"/>
    </location>
</feature>
<comment type="cofactor">
    <cofactor evidence="1">
        <name>Zn(2+)</name>
        <dbReference type="ChEBI" id="CHEBI:29105"/>
    </cofactor>
</comment>
<comment type="similarity">
    <text evidence="2">Belongs to the peptidase M13 family.</text>
</comment>
<evidence type="ECO:0000313" key="11">
    <source>
        <dbReference type="Proteomes" id="UP001266099"/>
    </source>
</evidence>
<keyword evidence="3" id="KW-0645">Protease</keyword>
<dbReference type="CDD" id="cd08662">
    <property type="entry name" value="M13"/>
    <property type="match status" value="1"/>
</dbReference>
<reference evidence="10 11" key="1">
    <citation type="submission" date="2023-07" db="EMBL/GenBank/DDBJ databases">
        <title>Sequencing the genomes of 1000 actinobacteria strains.</title>
        <authorList>
            <person name="Klenk H.-P."/>
        </authorList>
    </citation>
    <scope>NUCLEOTIDE SEQUENCE [LARGE SCALE GENOMIC DNA]</scope>
    <source>
        <strain evidence="10 11">DSM 15539</strain>
    </source>
</reference>
<dbReference type="PRINTS" id="PR00786">
    <property type="entry name" value="NEPRILYSIN"/>
</dbReference>